<dbReference type="SMART" id="SM00928">
    <property type="entry name" value="NADH_4Fe-4S"/>
    <property type="match status" value="1"/>
</dbReference>
<evidence type="ECO:0000256" key="7">
    <source>
        <dbReference type="ARBA" id="ARBA00022643"/>
    </source>
</evidence>
<evidence type="ECO:0000256" key="13">
    <source>
        <dbReference type="ARBA" id="ARBA00049551"/>
    </source>
</evidence>
<evidence type="ECO:0000256" key="3">
    <source>
        <dbReference type="ARBA" id="ARBA00003257"/>
    </source>
</evidence>
<dbReference type="InterPro" id="IPR001949">
    <property type="entry name" value="NADH-UbQ_OxRdtase_51kDa_CS"/>
</dbReference>
<dbReference type="InterPro" id="IPR019575">
    <property type="entry name" value="Nuop51_4Fe4S-bd"/>
</dbReference>
<evidence type="ECO:0000256" key="1">
    <source>
        <dbReference type="ARBA" id="ARBA00001917"/>
    </source>
</evidence>
<dbReference type="GO" id="GO:0051539">
    <property type="term" value="F:4 iron, 4 sulfur cluster binding"/>
    <property type="evidence" value="ECO:0007669"/>
    <property type="project" value="UniProtKB-KW"/>
</dbReference>
<dbReference type="EMBL" id="CAJVRC010000884">
    <property type="protein sequence ID" value="CAG8904726.1"/>
    <property type="molecule type" value="Genomic_DNA"/>
</dbReference>
<keyword evidence="10" id="KW-0408">Iron</keyword>
<dbReference type="NCBIfam" id="TIGR01959">
    <property type="entry name" value="nuoF_fam"/>
    <property type="match status" value="1"/>
</dbReference>
<evidence type="ECO:0000256" key="15">
    <source>
        <dbReference type="ARBA" id="ARBA00072764"/>
    </source>
</evidence>
<dbReference type="SUPFAM" id="SSF140490">
    <property type="entry name" value="Nqo1C-terminal domain-like"/>
    <property type="match status" value="1"/>
</dbReference>
<keyword evidence="8" id="KW-0479">Metal-binding</keyword>
<comment type="subunit">
    <text evidence="14">Complex I is composed of about 40 different subunits. This is a component of the flavoprotein-sulfur (FP) fragment of the enzyme.</text>
</comment>
<dbReference type="Gene3D" id="3.10.20.600">
    <property type="match status" value="1"/>
</dbReference>
<evidence type="ECO:0000256" key="5">
    <source>
        <dbReference type="ARBA" id="ARBA00022485"/>
    </source>
</evidence>
<feature type="domain" description="NADH-ubiquinone oxidoreductase 51kDa subunit iron-sulphur binding" evidence="16">
    <location>
        <begin position="1053"/>
        <end position="1098"/>
    </location>
</feature>
<dbReference type="NCBIfam" id="NF010120">
    <property type="entry name" value="PRK13596.1"/>
    <property type="match status" value="1"/>
</dbReference>
<dbReference type="PANTHER" id="PTHR11780">
    <property type="entry name" value="NADH-UBIQUINONE OXIDOREDUCTASE FLAVOPROTEIN 1 NDUFV1"/>
    <property type="match status" value="1"/>
</dbReference>
<dbReference type="InterPro" id="IPR037207">
    <property type="entry name" value="Nuop51_4Fe4S-bd_sf"/>
</dbReference>
<organism evidence="17 18">
    <name type="scientific">Penicillium egyptiacum</name>
    <dbReference type="NCBI Taxonomy" id="1303716"/>
    <lineage>
        <taxon>Eukaryota</taxon>
        <taxon>Fungi</taxon>
        <taxon>Dikarya</taxon>
        <taxon>Ascomycota</taxon>
        <taxon>Pezizomycotina</taxon>
        <taxon>Eurotiomycetes</taxon>
        <taxon>Eurotiomycetidae</taxon>
        <taxon>Eurotiales</taxon>
        <taxon>Aspergillaceae</taxon>
        <taxon>Penicillium</taxon>
    </lineage>
</organism>
<dbReference type="GO" id="GO:0051287">
    <property type="term" value="F:NAD binding"/>
    <property type="evidence" value="ECO:0007669"/>
    <property type="project" value="InterPro"/>
</dbReference>
<dbReference type="Pfam" id="PF10589">
    <property type="entry name" value="NADH_4Fe-4S"/>
    <property type="match status" value="1"/>
</dbReference>
<protein>
    <recommendedName>
        <fullName evidence="15">NADH-ubiquinone oxidoreductase 51 kDa subunit, mitochondrial</fullName>
    </recommendedName>
</protein>
<evidence type="ECO:0000259" key="16">
    <source>
        <dbReference type="SMART" id="SM00928"/>
    </source>
</evidence>
<evidence type="ECO:0000256" key="14">
    <source>
        <dbReference type="ARBA" id="ARBA00063883"/>
    </source>
</evidence>
<dbReference type="InterPro" id="IPR054765">
    <property type="entry name" value="SLBB_dom"/>
</dbReference>
<accession>A0A9W4KF55</accession>
<keyword evidence="9" id="KW-1278">Translocase</keyword>
<sequence>MAASLEEVDPRLKAHTELVNWFVQHGGTVDKSVRIAQDASRGVHLQVKKDWPEAIPKETRVINTPIKVSMSWYNSIGYESPRGSFPKHGVDLPRTWIDQVGPEETFAFFLMGQYLRGPEGFWYPYIRTLPQPGQLTTPLFFGEEDVDWIQGTGIPEAAVERIKIWEQKYDLGYLQLDAIGFPDCEQYTWELYLWASTIITSRAFSSKVLSGAVEPDDLPEDGVSALLPLIDLPNHRPMAKVEWRAGDEDIGLLVLEDHSAGQEISNNYGPRNNEQLLINYGFCIAGNPTDYRIVHLGVKSDSPLGKAKARQLELFPQVAKNIEDHYYIFNPFYPLLAPETKMEHSIFSPALFDALTVMESNPRERKMLEITEGCIRIPPGYGNSHGIYAALAQISFELMAHATNLKASAEHLPLQPATLNQTHSQIYRNGQIALDQAALVIATWTITRGREHKRGESWDDTKVLLHELMARVPAGLLSDDVMSRIRVRILERPSLITRNGELFRLGELFSLLPAEMQEPAQACFQHALAEASQVILSISTDPQTLFAMVICLLVATYNSPEARSTLSSRLNRWFTFLLEQYPPPSNTSRSIETGVDEASETLRQFQQYAMAGQPSSLAPGDGVNWLTEDSGWLDSEWLQWAWTVAGSEMVMIPLEPFEILKMEGSLSILKQACLYVPQEAAAPSTSSLSHLSTRSLRAQGASARSFASVSEAPPVKHYGGLQDQDRIFTNLYGHHGADLKSSMKYGDWYRTKDMILKGDDWLISEIKASGLRGRGGAGFPSGLKYSFMNFKDWDKDPRPRYLVVNADEGEPGTCKDREIMRKDPQKLIEGCLVVGRAMNANAAYIYIRGEFYHEATVLQRAINEAYEAGLIGKNACGSGYDFDVYIHRGMGAYICGEETSLIESIEGKAGKPRLKPPFPAAVGLFGCPSTVTNVETVAVTPTIMRRGASWFSSFGRERNAGTKLFCISGHVNNPVTVEEEMSISLRELIEKHCGGVRGGWDNLLAVIPGGSSTPVIPKSVADNQLMDFDALKDSQSGLGTAAVIVMDKSTDIVRAISRLSTFYKHESCGQCTPCREGSKWTMQMMQRLETGNAREREIDMLQELTKQVEGHTICALGEAFAWPIQGLIRHFRPELEARIRQYEKELGAAPFAGGWHPNSRAEGKLISPGM</sequence>
<dbReference type="InterPro" id="IPR011538">
    <property type="entry name" value="Nuo51_FMN-bd"/>
</dbReference>
<comment type="caution">
    <text evidence="17">The sequence shown here is derived from an EMBL/GenBank/DDBJ whole genome shotgun (WGS) entry which is preliminary data.</text>
</comment>
<dbReference type="OrthoDB" id="42889at2759"/>
<dbReference type="Gene3D" id="3.90.1410.10">
    <property type="entry name" value="set domain protein methyltransferase, domain 1"/>
    <property type="match status" value="1"/>
</dbReference>
<dbReference type="Gene3D" id="3.40.50.11540">
    <property type="entry name" value="NADH-ubiquinone oxidoreductase 51kDa subunit"/>
    <property type="match status" value="1"/>
</dbReference>
<dbReference type="PROSITE" id="PS00644">
    <property type="entry name" value="COMPLEX1_51K_1"/>
    <property type="match status" value="1"/>
</dbReference>
<dbReference type="InterPro" id="IPR046341">
    <property type="entry name" value="SET_dom_sf"/>
</dbReference>
<dbReference type="FunFam" id="3.40.50.11540:FF:000001">
    <property type="entry name" value="NADH dehydrogenase [ubiquinone] flavoprotein 1, mitochondrial"/>
    <property type="match status" value="1"/>
</dbReference>
<evidence type="ECO:0000256" key="8">
    <source>
        <dbReference type="ARBA" id="ARBA00022723"/>
    </source>
</evidence>
<dbReference type="Proteomes" id="UP001154252">
    <property type="component" value="Unassembled WGS sequence"/>
</dbReference>
<dbReference type="GO" id="GO:0008137">
    <property type="term" value="F:NADH dehydrogenase (ubiquinone) activity"/>
    <property type="evidence" value="ECO:0007669"/>
    <property type="project" value="UniProtKB-EC"/>
</dbReference>
<keyword evidence="12" id="KW-0520">NAD</keyword>
<dbReference type="Pfam" id="PF22461">
    <property type="entry name" value="SLBB_2"/>
    <property type="match status" value="1"/>
</dbReference>
<dbReference type="SUPFAM" id="SSF142984">
    <property type="entry name" value="Nqo1 middle domain-like"/>
    <property type="match status" value="1"/>
</dbReference>
<dbReference type="Pfam" id="PF01512">
    <property type="entry name" value="Complex1_51K"/>
    <property type="match status" value="1"/>
</dbReference>
<evidence type="ECO:0000256" key="12">
    <source>
        <dbReference type="ARBA" id="ARBA00023027"/>
    </source>
</evidence>
<evidence type="ECO:0000256" key="4">
    <source>
        <dbReference type="ARBA" id="ARBA00007523"/>
    </source>
</evidence>
<dbReference type="FunFam" id="3.10.20.600:FF:000001">
    <property type="entry name" value="NADH dehydrogenase [ubiquinone] flavoprotein 1, mitochondrial"/>
    <property type="match status" value="1"/>
</dbReference>
<keyword evidence="18" id="KW-1185">Reference proteome</keyword>
<evidence type="ECO:0000256" key="2">
    <source>
        <dbReference type="ARBA" id="ARBA00001966"/>
    </source>
</evidence>
<dbReference type="GO" id="GO:0010181">
    <property type="term" value="F:FMN binding"/>
    <property type="evidence" value="ECO:0007669"/>
    <property type="project" value="InterPro"/>
</dbReference>
<dbReference type="GO" id="GO:0005739">
    <property type="term" value="C:mitochondrion"/>
    <property type="evidence" value="ECO:0007669"/>
    <property type="project" value="UniProtKB-ARBA"/>
</dbReference>
<dbReference type="Gene3D" id="1.20.1440.230">
    <property type="entry name" value="NADH-ubiquinone oxidoreductase 51kDa subunit, iron-sulphur binding domain"/>
    <property type="match status" value="1"/>
</dbReference>
<keyword evidence="11" id="KW-0411">Iron-sulfur</keyword>
<dbReference type="SUPFAM" id="SSF82199">
    <property type="entry name" value="SET domain"/>
    <property type="match status" value="1"/>
</dbReference>
<dbReference type="PROSITE" id="PS00645">
    <property type="entry name" value="COMPLEX1_51K_2"/>
    <property type="match status" value="1"/>
</dbReference>
<name>A0A9W4KF55_9EURO</name>
<evidence type="ECO:0000256" key="6">
    <source>
        <dbReference type="ARBA" id="ARBA00022630"/>
    </source>
</evidence>
<dbReference type="InterPro" id="IPR050837">
    <property type="entry name" value="ComplexI_51kDa_subunit"/>
</dbReference>
<keyword evidence="7" id="KW-0288">FMN</keyword>
<dbReference type="GO" id="GO:0046872">
    <property type="term" value="F:metal ion binding"/>
    <property type="evidence" value="ECO:0007669"/>
    <property type="project" value="UniProtKB-KW"/>
</dbReference>
<evidence type="ECO:0000256" key="11">
    <source>
        <dbReference type="ARBA" id="ARBA00023014"/>
    </source>
</evidence>
<dbReference type="AlphaFoldDB" id="A0A9W4KF55"/>
<comment type="similarity">
    <text evidence="4">Belongs to the complex I 51 kDa subunit family.</text>
</comment>
<proteinExistence type="inferred from homology"/>
<keyword evidence="6" id="KW-0285">Flavoprotein</keyword>
<keyword evidence="5" id="KW-0004">4Fe-4S</keyword>
<gene>
    <name evidence="17" type="ORF">PEGY_LOCUS7916</name>
</gene>
<dbReference type="InterPro" id="IPR037225">
    <property type="entry name" value="Nuo51_FMN-bd_sf"/>
</dbReference>
<evidence type="ECO:0000256" key="9">
    <source>
        <dbReference type="ARBA" id="ARBA00022967"/>
    </source>
</evidence>
<comment type="cofactor">
    <cofactor evidence="1">
        <name>FMN</name>
        <dbReference type="ChEBI" id="CHEBI:58210"/>
    </cofactor>
</comment>
<evidence type="ECO:0000313" key="18">
    <source>
        <dbReference type="Proteomes" id="UP001154252"/>
    </source>
</evidence>
<dbReference type="FunFam" id="1.20.1440.230:FF:000001">
    <property type="entry name" value="Mitochondrial NADH dehydrogenase flavoprotein 1"/>
    <property type="match status" value="1"/>
</dbReference>
<comment type="function">
    <text evidence="3">Core subunit of the mitochondrial membrane respiratory chain NADH dehydrogenase (Complex I) that is believed to belong to the minimal assembly required for catalysis. Complex I functions in the transfer of electrons from NADH to the respiratory chain. The immediate electron acceptor for the enzyme is believed to be ubiquinone.</text>
</comment>
<comment type="catalytic activity">
    <reaction evidence="13">
        <text>a ubiquinone + NADH + 5 H(+)(in) = a ubiquinol + NAD(+) + 4 H(+)(out)</text>
        <dbReference type="Rhea" id="RHEA:29091"/>
        <dbReference type="Rhea" id="RHEA-COMP:9565"/>
        <dbReference type="Rhea" id="RHEA-COMP:9566"/>
        <dbReference type="ChEBI" id="CHEBI:15378"/>
        <dbReference type="ChEBI" id="CHEBI:16389"/>
        <dbReference type="ChEBI" id="CHEBI:17976"/>
        <dbReference type="ChEBI" id="CHEBI:57540"/>
        <dbReference type="ChEBI" id="CHEBI:57945"/>
        <dbReference type="EC" id="7.1.1.2"/>
    </reaction>
</comment>
<reference evidence="17" key="1">
    <citation type="submission" date="2021-07" db="EMBL/GenBank/DDBJ databases">
        <authorList>
            <person name="Branca A.L. A."/>
        </authorList>
    </citation>
    <scope>NUCLEOTIDE SEQUENCE</scope>
</reference>
<dbReference type="InterPro" id="IPR011537">
    <property type="entry name" value="NADH-UbQ_OxRdtase_suF"/>
</dbReference>
<comment type="cofactor">
    <cofactor evidence="2">
        <name>[4Fe-4S] cluster</name>
        <dbReference type="ChEBI" id="CHEBI:49883"/>
    </cofactor>
</comment>
<evidence type="ECO:0000313" key="17">
    <source>
        <dbReference type="EMBL" id="CAG8904726.1"/>
    </source>
</evidence>
<evidence type="ECO:0000256" key="10">
    <source>
        <dbReference type="ARBA" id="ARBA00023004"/>
    </source>
</evidence>
<dbReference type="SUPFAM" id="SSF142019">
    <property type="entry name" value="Nqo1 FMN-binding domain-like"/>
    <property type="match status" value="1"/>
</dbReference>
<dbReference type="PANTHER" id="PTHR11780:SF10">
    <property type="entry name" value="NADH DEHYDROGENASE [UBIQUINONE] FLAVOPROTEIN 1, MITOCHONDRIAL"/>
    <property type="match status" value="1"/>
</dbReference>